<dbReference type="PANTHER" id="PTHR13847">
    <property type="entry name" value="SARCOSINE DEHYDROGENASE-RELATED"/>
    <property type="match status" value="1"/>
</dbReference>
<gene>
    <name evidence="3" type="ORF">KUG47_09115</name>
</gene>
<protein>
    <submittedName>
        <fullName evidence="3">FAD-binding oxidoreductase</fullName>
    </submittedName>
</protein>
<sequence length="401" mass="43626">MFLAGRSKTVCRKQDAIIIGGGLFGVSTAYFLAKAGWSVQLIERGFVGAASSGANFGGLRLQGRALEQYPLSLLAQDYWENFEQEFGSPCEYERNGMIYIAHSDKGREKLLHYAENSRQCGLTIKVWEGGELRRNLPWLSREGIIASYSSACAVANPRLATPAIARSFKKMGGTIVENCRIEQARKDGNSFELSSADGQKFSAPVLVNAAGGWAGNIAEAFGETVPLFRAGPPQFVTEPLPYVLKPSVYTIEGDLIIRQISRGNFIFAGYPRTMSNEDGKHTFVPPAKTRNGMQAIGQYIPALKNAEVIRVWSGVEGYLPDMLPIVSASETTPGLFHAFGGSGGGFQIGPAVGFCLSNMILGRPNDVAMEPYSICRFKSEIKASDKLNLEFDNVQSKAQHL</sequence>
<dbReference type="GO" id="GO:0005737">
    <property type="term" value="C:cytoplasm"/>
    <property type="evidence" value="ECO:0007669"/>
    <property type="project" value="TreeGrafter"/>
</dbReference>
<dbReference type="Proteomes" id="UP000752297">
    <property type="component" value="Unassembled WGS sequence"/>
</dbReference>
<keyword evidence="4" id="KW-1185">Reference proteome</keyword>
<dbReference type="AlphaFoldDB" id="A0A949PMW2"/>
<dbReference type="Pfam" id="PF01266">
    <property type="entry name" value="DAO"/>
    <property type="match status" value="1"/>
</dbReference>
<keyword evidence="1" id="KW-0560">Oxidoreductase</keyword>
<evidence type="ECO:0000313" key="3">
    <source>
        <dbReference type="EMBL" id="MBV2143658.1"/>
    </source>
</evidence>
<proteinExistence type="predicted"/>
<reference evidence="3 4" key="1">
    <citation type="submission" date="2021-06" db="EMBL/GenBank/DDBJ databases">
        <title>Falsochrobactrum tianjin sp.nov., a new petroleum-degrading bacteria isolated from oily soils.</title>
        <authorList>
            <person name="Chen G."/>
            <person name="Chen H."/>
            <person name="Tian J."/>
            <person name="Qing J."/>
            <person name="Zhong L."/>
            <person name="Ma W."/>
            <person name="Song Y."/>
            <person name="Cui X."/>
            <person name="Yan B."/>
        </authorList>
    </citation>
    <scope>NUCLEOTIDE SEQUENCE [LARGE SCALE GENOMIC DNA]</scope>
    <source>
        <strain evidence="3 4">TDYN1</strain>
    </source>
</reference>
<dbReference type="GO" id="GO:0016491">
    <property type="term" value="F:oxidoreductase activity"/>
    <property type="evidence" value="ECO:0007669"/>
    <property type="project" value="UniProtKB-KW"/>
</dbReference>
<dbReference type="PANTHER" id="PTHR13847:SF287">
    <property type="entry name" value="FAD-DEPENDENT OXIDOREDUCTASE DOMAIN-CONTAINING PROTEIN 1"/>
    <property type="match status" value="1"/>
</dbReference>
<evidence type="ECO:0000313" key="4">
    <source>
        <dbReference type="Proteomes" id="UP000752297"/>
    </source>
</evidence>
<feature type="domain" description="FAD dependent oxidoreductase" evidence="2">
    <location>
        <begin position="15"/>
        <end position="357"/>
    </location>
</feature>
<evidence type="ECO:0000259" key="2">
    <source>
        <dbReference type="Pfam" id="PF01266"/>
    </source>
</evidence>
<comment type="caution">
    <text evidence="3">The sequence shown here is derived from an EMBL/GenBank/DDBJ whole genome shotgun (WGS) entry which is preliminary data.</text>
</comment>
<name>A0A949PMW2_9HYPH</name>
<accession>A0A949PMW2</accession>
<dbReference type="InterPro" id="IPR006076">
    <property type="entry name" value="FAD-dep_OxRdtase"/>
</dbReference>
<dbReference type="EMBL" id="JAHRVA010000003">
    <property type="protein sequence ID" value="MBV2143658.1"/>
    <property type="molecule type" value="Genomic_DNA"/>
</dbReference>
<organism evidence="3 4">
    <name type="scientific">Falsochrobactrum tianjinense</name>
    <dbReference type="NCBI Taxonomy" id="2706015"/>
    <lineage>
        <taxon>Bacteria</taxon>
        <taxon>Pseudomonadati</taxon>
        <taxon>Pseudomonadota</taxon>
        <taxon>Alphaproteobacteria</taxon>
        <taxon>Hyphomicrobiales</taxon>
        <taxon>Brucellaceae</taxon>
        <taxon>Falsochrobactrum</taxon>
    </lineage>
</organism>
<evidence type="ECO:0000256" key="1">
    <source>
        <dbReference type="ARBA" id="ARBA00023002"/>
    </source>
</evidence>